<dbReference type="EMBL" id="CP036291">
    <property type="protein sequence ID" value="QDU87414.1"/>
    <property type="molecule type" value="Genomic_DNA"/>
</dbReference>
<keyword evidence="8" id="KW-1185">Reference proteome</keyword>
<organism evidence="7 8">
    <name type="scientific">Pirellulimonas nuda</name>
    <dbReference type="NCBI Taxonomy" id="2528009"/>
    <lineage>
        <taxon>Bacteria</taxon>
        <taxon>Pseudomonadati</taxon>
        <taxon>Planctomycetota</taxon>
        <taxon>Planctomycetia</taxon>
        <taxon>Pirellulales</taxon>
        <taxon>Lacipirellulaceae</taxon>
        <taxon>Pirellulimonas</taxon>
    </lineage>
</organism>
<evidence type="ECO:0000313" key="7">
    <source>
        <dbReference type="EMBL" id="QDU87414.1"/>
    </source>
</evidence>
<dbReference type="InterPro" id="IPR036909">
    <property type="entry name" value="Cyt_c-like_dom_sf"/>
</dbReference>
<evidence type="ECO:0000313" key="8">
    <source>
        <dbReference type="Proteomes" id="UP000317429"/>
    </source>
</evidence>
<dbReference type="GO" id="GO:0020037">
    <property type="term" value="F:heme binding"/>
    <property type="evidence" value="ECO:0007669"/>
    <property type="project" value="InterPro"/>
</dbReference>
<evidence type="ECO:0000259" key="6">
    <source>
        <dbReference type="PROSITE" id="PS51007"/>
    </source>
</evidence>
<evidence type="ECO:0000256" key="4">
    <source>
        <dbReference type="PROSITE-ProRule" id="PRU00433"/>
    </source>
</evidence>
<feature type="signal peptide" evidence="5">
    <location>
        <begin position="1"/>
        <end position="21"/>
    </location>
</feature>
<dbReference type="Pfam" id="PF13442">
    <property type="entry name" value="Cytochrome_CBB3"/>
    <property type="match status" value="1"/>
</dbReference>
<evidence type="ECO:0000256" key="3">
    <source>
        <dbReference type="ARBA" id="ARBA00023004"/>
    </source>
</evidence>
<protein>
    <submittedName>
        <fullName evidence="7">Cytochrome c</fullName>
    </submittedName>
</protein>
<feature type="domain" description="Cytochrome c" evidence="6">
    <location>
        <begin position="241"/>
        <end position="390"/>
    </location>
</feature>
<dbReference type="GO" id="GO:0046872">
    <property type="term" value="F:metal ion binding"/>
    <property type="evidence" value="ECO:0007669"/>
    <property type="project" value="UniProtKB-KW"/>
</dbReference>
<proteinExistence type="predicted"/>
<keyword evidence="1 4" id="KW-0349">Heme</keyword>
<dbReference type="AlphaFoldDB" id="A0A518D7F5"/>
<dbReference type="InterPro" id="IPR009056">
    <property type="entry name" value="Cyt_c-like_dom"/>
</dbReference>
<accession>A0A518D7F5</accession>
<dbReference type="GO" id="GO:0009055">
    <property type="term" value="F:electron transfer activity"/>
    <property type="evidence" value="ECO:0007669"/>
    <property type="project" value="InterPro"/>
</dbReference>
<dbReference type="SUPFAM" id="SSF46626">
    <property type="entry name" value="Cytochrome c"/>
    <property type="match status" value="2"/>
</dbReference>
<dbReference type="KEGG" id="pnd:Pla175_07740"/>
<dbReference type="RefSeq" id="WP_145281377.1">
    <property type="nucleotide sequence ID" value="NZ_CP036291.1"/>
</dbReference>
<dbReference type="PROSITE" id="PS51007">
    <property type="entry name" value="CYTC"/>
    <property type="match status" value="2"/>
</dbReference>
<dbReference type="OrthoDB" id="9808312at2"/>
<dbReference type="PROSITE" id="PS51257">
    <property type="entry name" value="PROKAR_LIPOPROTEIN"/>
    <property type="match status" value="1"/>
</dbReference>
<sequence precursor="true">MTFNRLPCLLTALVLAAAGCAEPEFSPDRMVRVELEPRSTQNFSATVALRWLFGAPAEPRIPAGSGLDPALIERAAGSVETQKVGHNEGLYRQHCVRCHGVTGNGLGPAALYQAPYPRDFRKGIFKWKSTYRGQPPTVDDLMAVLEHGVPGTAMPSFANLPEDERRSLAEYVRYLAIRGQSEQAIVYLMVDSLDDEESLDVESNPRHRDAVQQVVAKLDARWRPENLDSVTPHGDRPATPDSVARGRELFLGKTAACSTCHVDQRPRGDRHDDYDDWSKPVWELAGERDRLAARLADMAPTDSGYVMLAEDVKLRRQTLKEALPPRPVSPRVFPVQAFHGGGERVDLFRRVHQGIAGTPMPAAGPPTPAGEGVLSEEELWCLVDYIQSTSAAWGQP</sequence>
<keyword evidence="5" id="KW-0732">Signal</keyword>
<gene>
    <name evidence="7" type="ORF">Pla175_07740</name>
</gene>
<dbReference type="Proteomes" id="UP000317429">
    <property type="component" value="Chromosome"/>
</dbReference>
<reference evidence="7 8" key="1">
    <citation type="submission" date="2019-02" db="EMBL/GenBank/DDBJ databases">
        <title>Deep-cultivation of Planctomycetes and their phenomic and genomic characterization uncovers novel biology.</title>
        <authorList>
            <person name="Wiegand S."/>
            <person name="Jogler M."/>
            <person name="Boedeker C."/>
            <person name="Pinto D."/>
            <person name="Vollmers J."/>
            <person name="Rivas-Marin E."/>
            <person name="Kohn T."/>
            <person name="Peeters S.H."/>
            <person name="Heuer A."/>
            <person name="Rast P."/>
            <person name="Oberbeckmann S."/>
            <person name="Bunk B."/>
            <person name="Jeske O."/>
            <person name="Meyerdierks A."/>
            <person name="Storesund J.E."/>
            <person name="Kallscheuer N."/>
            <person name="Luecker S."/>
            <person name="Lage O.M."/>
            <person name="Pohl T."/>
            <person name="Merkel B.J."/>
            <person name="Hornburger P."/>
            <person name="Mueller R.-W."/>
            <person name="Bruemmer F."/>
            <person name="Labrenz M."/>
            <person name="Spormann A.M."/>
            <person name="Op den Camp H."/>
            <person name="Overmann J."/>
            <person name="Amann R."/>
            <person name="Jetten M.S.M."/>
            <person name="Mascher T."/>
            <person name="Medema M.H."/>
            <person name="Devos D.P."/>
            <person name="Kaster A.-K."/>
            <person name="Ovreas L."/>
            <person name="Rohde M."/>
            <person name="Galperin M.Y."/>
            <person name="Jogler C."/>
        </authorList>
    </citation>
    <scope>NUCLEOTIDE SEQUENCE [LARGE SCALE GENOMIC DNA]</scope>
    <source>
        <strain evidence="7 8">Pla175</strain>
    </source>
</reference>
<evidence type="ECO:0000256" key="2">
    <source>
        <dbReference type="ARBA" id="ARBA00022723"/>
    </source>
</evidence>
<feature type="domain" description="Cytochrome c" evidence="6">
    <location>
        <begin position="82"/>
        <end position="176"/>
    </location>
</feature>
<name>A0A518D7F5_9BACT</name>
<feature type="chain" id="PRO_5021999219" evidence="5">
    <location>
        <begin position="22"/>
        <end position="396"/>
    </location>
</feature>
<evidence type="ECO:0000256" key="1">
    <source>
        <dbReference type="ARBA" id="ARBA00022617"/>
    </source>
</evidence>
<keyword evidence="2 4" id="KW-0479">Metal-binding</keyword>
<evidence type="ECO:0000256" key="5">
    <source>
        <dbReference type="SAM" id="SignalP"/>
    </source>
</evidence>
<dbReference type="Gene3D" id="1.10.760.10">
    <property type="entry name" value="Cytochrome c-like domain"/>
    <property type="match status" value="2"/>
</dbReference>
<keyword evidence="3 4" id="KW-0408">Iron</keyword>